<keyword evidence="2" id="KW-0547">Nucleotide-binding</keyword>
<dbReference type="AlphaFoldDB" id="A0AAD7WXU0"/>
<protein>
    <recommendedName>
        <fullName evidence="5">AIG1-type G domain-containing protein</fullName>
    </recommendedName>
</protein>
<dbReference type="PROSITE" id="PS51720">
    <property type="entry name" value="G_AIG1"/>
    <property type="match status" value="1"/>
</dbReference>
<comment type="caution">
    <text evidence="6">The sequence shown here is derived from an EMBL/GenBank/DDBJ whole genome shotgun (WGS) entry which is preliminary data.</text>
</comment>
<evidence type="ECO:0000256" key="2">
    <source>
        <dbReference type="ARBA" id="ARBA00022741"/>
    </source>
</evidence>
<evidence type="ECO:0000259" key="5">
    <source>
        <dbReference type="PROSITE" id="PS51720"/>
    </source>
</evidence>
<dbReference type="PANTHER" id="PTHR10903">
    <property type="entry name" value="GTPASE, IMAP FAMILY MEMBER-RELATED"/>
    <property type="match status" value="1"/>
</dbReference>
<dbReference type="PANTHER" id="PTHR10903:SF107">
    <property type="entry name" value="GTPASE IMAP FAMILY MEMBER 4-LIKE-RELATED"/>
    <property type="match status" value="1"/>
</dbReference>
<reference evidence="6" key="1">
    <citation type="journal article" date="2023" name="Science">
        <title>Genome structures resolve the early diversification of teleost fishes.</title>
        <authorList>
            <person name="Parey E."/>
            <person name="Louis A."/>
            <person name="Montfort J."/>
            <person name="Bouchez O."/>
            <person name="Roques C."/>
            <person name="Iampietro C."/>
            <person name="Lluch J."/>
            <person name="Castinel A."/>
            <person name="Donnadieu C."/>
            <person name="Desvignes T."/>
            <person name="Floi Bucao C."/>
            <person name="Jouanno E."/>
            <person name="Wen M."/>
            <person name="Mejri S."/>
            <person name="Dirks R."/>
            <person name="Jansen H."/>
            <person name="Henkel C."/>
            <person name="Chen W.J."/>
            <person name="Zahm M."/>
            <person name="Cabau C."/>
            <person name="Klopp C."/>
            <person name="Thompson A.W."/>
            <person name="Robinson-Rechavi M."/>
            <person name="Braasch I."/>
            <person name="Lecointre G."/>
            <person name="Bobe J."/>
            <person name="Postlethwait J.H."/>
            <person name="Berthelot C."/>
            <person name="Roest Crollius H."/>
            <person name="Guiguen Y."/>
        </authorList>
    </citation>
    <scope>NUCLEOTIDE SEQUENCE</scope>
    <source>
        <strain evidence="6">NC1722</strain>
    </source>
</reference>
<organism evidence="6 7">
    <name type="scientific">Aldrovandia affinis</name>
    <dbReference type="NCBI Taxonomy" id="143900"/>
    <lineage>
        <taxon>Eukaryota</taxon>
        <taxon>Metazoa</taxon>
        <taxon>Chordata</taxon>
        <taxon>Craniata</taxon>
        <taxon>Vertebrata</taxon>
        <taxon>Euteleostomi</taxon>
        <taxon>Actinopterygii</taxon>
        <taxon>Neopterygii</taxon>
        <taxon>Teleostei</taxon>
        <taxon>Notacanthiformes</taxon>
        <taxon>Halosauridae</taxon>
        <taxon>Aldrovandia</taxon>
    </lineage>
</organism>
<feature type="compositionally biased region" description="Acidic residues" evidence="4">
    <location>
        <begin position="273"/>
        <end position="289"/>
    </location>
</feature>
<dbReference type="Proteomes" id="UP001221898">
    <property type="component" value="Unassembled WGS sequence"/>
</dbReference>
<evidence type="ECO:0000256" key="4">
    <source>
        <dbReference type="SAM" id="MobiDB-lite"/>
    </source>
</evidence>
<keyword evidence="7" id="KW-1185">Reference proteome</keyword>
<evidence type="ECO:0000256" key="1">
    <source>
        <dbReference type="ARBA" id="ARBA00008535"/>
    </source>
</evidence>
<dbReference type="Pfam" id="PF04548">
    <property type="entry name" value="AIG1"/>
    <property type="match status" value="1"/>
</dbReference>
<comment type="similarity">
    <text evidence="1">Belongs to the TRAFAC class TrmE-Era-EngA-EngB-Septin-like GTPase superfamily. AIG1/Toc34/Toc159-like paraseptin GTPase family. IAN subfamily.</text>
</comment>
<feature type="domain" description="AIG1-type G" evidence="5">
    <location>
        <begin position="39"/>
        <end position="240"/>
    </location>
</feature>
<feature type="region of interest" description="Disordered" evidence="4">
    <location>
        <begin position="270"/>
        <end position="333"/>
    </location>
</feature>
<name>A0AAD7WXU0_9TELE</name>
<dbReference type="SUPFAM" id="SSF52540">
    <property type="entry name" value="P-loop containing nucleoside triphosphate hydrolases"/>
    <property type="match status" value="1"/>
</dbReference>
<sequence length="333" mass="37524">MSVINVISSEELEREVGRDTVVTIDSPAPYGQDIALSDVSGLRMILLGERESGRSAVGNAIMGRRVFDAVGVRTRQSVKRQGVVAGRRITVVDTPGWEWFPSRQASWGVKREISHSVSLCPPGPHALLLVVPLSFTFGEREMRKAEEHLELFGGERAWRHTLVLFTAMPGRLRDSTIEEEIEESEALPGLVERCGNRFHVIPARTRKGKQIIAELLGKVEDMVAGNQGEVISSEEVLEEATEREKEQVRRDEEMEEREKELARVKKALRVLEQEEETEEVGREEEDEESAVPRMKNVARNERVSTYGSENRQEEPPLTSDHGIFGLRASFRKS</sequence>
<evidence type="ECO:0000256" key="3">
    <source>
        <dbReference type="ARBA" id="ARBA00023134"/>
    </source>
</evidence>
<evidence type="ECO:0000313" key="7">
    <source>
        <dbReference type="Proteomes" id="UP001221898"/>
    </source>
</evidence>
<proteinExistence type="inferred from homology"/>
<dbReference type="InterPro" id="IPR006703">
    <property type="entry name" value="G_AIG1"/>
</dbReference>
<dbReference type="Gene3D" id="3.40.50.300">
    <property type="entry name" value="P-loop containing nucleotide triphosphate hydrolases"/>
    <property type="match status" value="1"/>
</dbReference>
<dbReference type="GO" id="GO:0005525">
    <property type="term" value="F:GTP binding"/>
    <property type="evidence" value="ECO:0007669"/>
    <property type="project" value="UniProtKB-KW"/>
</dbReference>
<keyword evidence="3" id="KW-0342">GTP-binding</keyword>
<dbReference type="EMBL" id="JAINUG010000017">
    <property type="protein sequence ID" value="KAJ8412995.1"/>
    <property type="molecule type" value="Genomic_DNA"/>
</dbReference>
<accession>A0AAD7WXU0</accession>
<dbReference type="InterPro" id="IPR045058">
    <property type="entry name" value="GIMA/IAN/Toc"/>
</dbReference>
<dbReference type="InterPro" id="IPR027417">
    <property type="entry name" value="P-loop_NTPase"/>
</dbReference>
<gene>
    <name evidence="6" type="ORF">AAFF_G00105770</name>
</gene>
<evidence type="ECO:0000313" key="6">
    <source>
        <dbReference type="EMBL" id="KAJ8412995.1"/>
    </source>
</evidence>